<keyword evidence="8" id="KW-0862">Zinc</keyword>
<dbReference type="EC" id="3.5.1.9" evidence="4"/>
<comment type="cofactor">
    <cofactor evidence="1">
        <name>Zn(2+)</name>
        <dbReference type="ChEBI" id="CHEBI:29105"/>
    </cofactor>
</comment>
<evidence type="ECO:0000256" key="9">
    <source>
        <dbReference type="ARBA" id="ARBA00023079"/>
    </source>
</evidence>
<dbReference type="PANTHER" id="PTHR31118:SF32">
    <property type="entry name" value="KYNURENINE FORMAMIDASE"/>
    <property type="match status" value="1"/>
</dbReference>
<organism evidence="12 13">
    <name type="scientific">[Clostridium] cellulosi</name>
    <dbReference type="NCBI Taxonomy" id="29343"/>
    <lineage>
        <taxon>Bacteria</taxon>
        <taxon>Bacillati</taxon>
        <taxon>Bacillota</taxon>
        <taxon>Clostridia</taxon>
        <taxon>Eubacteriales</taxon>
        <taxon>Oscillospiraceae</taxon>
        <taxon>Oscillospiraceae incertae sedis</taxon>
    </lineage>
</organism>
<dbReference type="GO" id="GO:0004061">
    <property type="term" value="F:arylformamidase activity"/>
    <property type="evidence" value="ECO:0007669"/>
    <property type="project" value="UniProtKB-EC"/>
</dbReference>
<comment type="catalytic activity">
    <reaction evidence="10">
        <text>N-formyl-L-kynurenine + H2O = L-kynurenine + formate + H(+)</text>
        <dbReference type="Rhea" id="RHEA:13009"/>
        <dbReference type="ChEBI" id="CHEBI:15377"/>
        <dbReference type="ChEBI" id="CHEBI:15378"/>
        <dbReference type="ChEBI" id="CHEBI:15740"/>
        <dbReference type="ChEBI" id="CHEBI:57959"/>
        <dbReference type="ChEBI" id="CHEBI:58629"/>
        <dbReference type="EC" id="3.5.1.9"/>
    </reaction>
</comment>
<dbReference type="OrthoDB" id="9796085at2"/>
<protein>
    <recommendedName>
        <fullName evidence="5">Kynurenine formamidase</fullName>
        <ecNumber evidence="4">3.5.1.9</ecNumber>
    </recommendedName>
</protein>
<evidence type="ECO:0000256" key="2">
    <source>
        <dbReference type="ARBA" id="ARBA00002204"/>
    </source>
</evidence>
<evidence type="ECO:0000256" key="3">
    <source>
        <dbReference type="ARBA" id="ARBA00011738"/>
    </source>
</evidence>
<keyword evidence="13" id="KW-1185">Reference proteome</keyword>
<reference evidence="13" key="1">
    <citation type="submission" date="2014-07" db="EMBL/GenBank/DDBJ databases">
        <authorList>
            <person name="Wibberg D."/>
        </authorList>
    </citation>
    <scope>NUCLEOTIDE SEQUENCE [LARGE SCALE GENOMIC DNA]</scope>
    <source>
        <strain evidence="13">DG5</strain>
    </source>
</reference>
<sequence>MKIIDISVKVPEAPVYPGDPKTKLLSVSSIKDGDIYNLTEITMSAHAGTHADAPLHFIDGGSSIDSLSPSKFCGEARVVTIYKKEGNIEKEDLVPLKLMKGERILFKTRNSVDGHITDKEFYKDFCALSPSAAQYLVDSGVALAGIDYASIGAGGSIAETHRILLSAGIAVLEWLNLEKVCDGNYFLSAAPIKIAAEGAPARALLFVKD</sequence>
<evidence type="ECO:0000256" key="8">
    <source>
        <dbReference type="ARBA" id="ARBA00022833"/>
    </source>
</evidence>
<evidence type="ECO:0000313" key="13">
    <source>
        <dbReference type="Proteomes" id="UP000032431"/>
    </source>
</evidence>
<evidence type="ECO:0000313" key="12">
    <source>
        <dbReference type="EMBL" id="CDZ23230.1"/>
    </source>
</evidence>
<proteinExistence type="predicted"/>
<dbReference type="PANTHER" id="PTHR31118">
    <property type="entry name" value="CYCLASE-LIKE PROTEIN 2"/>
    <property type="match status" value="1"/>
</dbReference>
<evidence type="ECO:0000256" key="4">
    <source>
        <dbReference type="ARBA" id="ARBA00012930"/>
    </source>
</evidence>
<accession>A0A078KPY4</accession>
<keyword evidence="9" id="KW-0823">Tryptophan catabolism</keyword>
<dbReference type="FunFam" id="3.50.30.50:FF:000001">
    <property type="entry name" value="Kynurenine formamidase"/>
    <property type="match status" value="1"/>
</dbReference>
<evidence type="ECO:0000256" key="10">
    <source>
        <dbReference type="ARBA" id="ARBA00048496"/>
    </source>
</evidence>
<dbReference type="Proteomes" id="UP000032431">
    <property type="component" value="Chromosome I"/>
</dbReference>
<dbReference type="EMBL" id="LM995447">
    <property type="protein sequence ID" value="CDZ23230.1"/>
    <property type="molecule type" value="Genomic_DNA"/>
</dbReference>
<evidence type="ECO:0000256" key="1">
    <source>
        <dbReference type="ARBA" id="ARBA00001947"/>
    </source>
</evidence>
<dbReference type="KEGG" id="ccel:CCDG5_0080"/>
<keyword evidence="7" id="KW-0378">Hydrolase</keyword>
<evidence type="ECO:0000256" key="5">
    <source>
        <dbReference type="ARBA" id="ARBA00014889"/>
    </source>
</evidence>
<comment type="function">
    <text evidence="2">Catalyzes the hydrolysis of N-formyl-L-kynurenine to L-kynurenine, the second step in the kynurenine pathway of tryptophan degradation.</text>
</comment>
<dbReference type="InterPro" id="IPR037175">
    <property type="entry name" value="KFase_sf"/>
</dbReference>
<dbReference type="AlphaFoldDB" id="A0A078KPY4"/>
<dbReference type="GO" id="GO:0046872">
    <property type="term" value="F:metal ion binding"/>
    <property type="evidence" value="ECO:0007669"/>
    <property type="project" value="UniProtKB-KW"/>
</dbReference>
<keyword evidence="6" id="KW-0479">Metal-binding</keyword>
<dbReference type="STRING" id="29343.CCDG5_0080"/>
<name>A0A078KPY4_9FIRM</name>
<comment type="subunit">
    <text evidence="3">Homodimer.</text>
</comment>
<evidence type="ECO:0000256" key="6">
    <source>
        <dbReference type="ARBA" id="ARBA00022723"/>
    </source>
</evidence>
<dbReference type="Pfam" id="PF04199">
    <property type="entry name" value="Cyclase"/>
    <property type="match status" value="1"/>
</dbReference>
<comment type="pathway">
    <text evidence="11">Amino-acid degradation; L-tryptophan degradation via kynurenine pathway; L-kynurenine from L-tryptophan: step 2/2.</text>
</comment>
<gene>
    <name evidence="12" type="ORF">CCDG5_0080</name>
</gene>
<dbReference type="Gene3D" id="3.50.30.50">
    <property type="entry name" value="Putative cyclase"/>
    <property type="match status" value="1"/>
</dbReference>
<dbReference type="InterPro" id="IPR007325">
    <property type="entry name" value="KFase/CYL"/>
</dbReference>
<dbReference type="HOGENOM" id="CLU_030671_3_1_9"/>
<dbReference type="SUPFAM" id="SSF102198">
    <property type="entry name" value="Putative cyclase"/>
    <property type="match status" value="1"/>
</dbReference>
<dbReference type="PATRIC" id="fig|29343.3.peg.87"/>
<evidence type="ECO:0000256" key="11">
    <source>
        <dbReference type="ARBA" id="ARBA00060547"/>
    </source>
</evidence>
<dbReference type="GO" id="GO:0019441">
    <property type="term" value="P:L-tryptophan catabolic process to kynurenine"/>
    <property type="evidence" value="ECO:0007669"/>
    <property type="project" value="InterPro"/>
</dbReference>
<evidence type="ECO:0000256" key="7">
    <source>
        <dbReference type="ARBA" id="ARBA00022801"/>
    </source>
</evidence>